<dbReference type="EMBL" id="CP015772">
    <property type="protein sequence ID" value="ANH81300.1"/>
    <property type="molecule type" value="Genomic_DNA"/>
</dbReference>
<dbReference type="STRING" id="1176587.A8C56_10175"/>
<gene>
    <name evidence="1" type="ORF">A8C56_10175</name>
</gene>
<reference evidence="1 2" key="1">
    <citation type="submission" date="2016-05" db="EMBL/GenBank/DDBJ databases">
        <title>Niabella ginsenosidivorans BS26 whole genome sequencing.</title>
        <authorList>
            <person name="Im W.T."/>
            <person name="Siddiqi M.Z."/>
        </authorList>
    </citation>
    <scope>NUCLEOTIDE SEQUENCE [LARGE SCALE GENOMIC DNA]</scope>
    <source>
        <strain evidence="1 2">BS26</strain>
    </source>
</reference>
<evidence type="ECO:0000313" key="2">
    <source>
        <dbReference type="Proteomes" id="UP000077667"/>
    </source>
</evidence>
<name>A0A1A9I3K4_9BACT</name>
<sequence>MIVILMICYRSLIAQEHAQNNLKYYPSRPELSCISCFLLNTVCSYIESEILYGPTAQTILLALYE</sequence>
<dbReference type="KEGG" id="nia:A8C56_10175"/>
<dbReference type="Proteomes" id="UP000077667">
    <property type="component" value="Chromosome"/>
</dbReference>
<evidence type="ECO:0000313" key="1">
    <source>
        <dbReference type="EMBL" id="ANH81300.1"/>
    </source>
</evidence>
<keyword evidence="2" id="KW-1185">Reference proteome</keyword>
<proteinExistence type="predicted"/>
<protein>
    <submittedName>
        <fullName evidence="1">Uncharacterized protein</fullName>
    </submittedName>
</protein>
<accession>A0A1A9I3K4</accession>
<organism evidence="1 2">
    <name type="scientific">Niabella ginsenosidivorans</name>
    <dbReference type="NCBI Taxonomy" id="1176587"/>
    <lineage>
        <taxon>Bacteria</taxon>
        <taxon>Pseudomonadati</taxon>
        <taxon>Bacteroidota</taxon>
        <taxon>Chitinophagia</taxon>
        <taxon>Chitinophagales</taxon>
        <taxon>Chitinophagaceae</taxon>
        <taxon>Niabella</taxon>
    </lineage>
</organism>
<dbReference type="AlphaFoldDB" id="A0A1A9I3K4"/>